<dbReference type="Pfam" id="PF00172">
    <property type="entry name" value="Zn_clus"/>
    <property type="match status" value="1"/>
</dbReference>
<dbReference type="Pfam" id="PF04082">
    <property type="entry name" value="Fungal_trans"/>
    <property type="match status" value="1"/>
</dbReference>
<evidence type="ECO:0000256" key="2">
    <source>
        <dbReference type="ARBA" id="ARBA00022723"/>
    </source>
</evidence>
<dbReference type="SUPFAM" id="SSF57701">
    <property type="entry name" value="Zn2/Cys6 DNA-binding domain"/>
    <property type="match status" value="1"/>
</dbReference>
<dbReference type="PANTHER" id="PTHR31001:SF50">
    <property type="entry name" value="ZN(II)2CYS6 TRANSCRIPTION FACTOR (EUROFUNG)"/>
    <property type="match status" value="1"/>
</dbReference>
<feature type="compositionally biased region" description="Low complexity" evidence="4">
    <location>
        <begin position="133"/>
        <end position="148"/>
    </location>
</feature>
<feature type="region of interest" description="Disordered" evidence="4">
    <location>
        <begin position="131"/>
        <end position="155"/>
    </location>
</feature>
<dbReference type="GO" id="GO:0000981">
    <property type="term" value="F:DNA-binding transcription factor activity, RNA polymerase II-specific"/>
    <property type="evidence" value="ECO:0007669"/>
    <property type="project" value="InterPro"/>
</dbReference>
<dbReference type="Proteomes" id="UP000078397">
    <property type="component" value="Unassembled WGS sequence"/>
</dbReference>
<dbReference type="GO" id="GO:0008270">
    <property type="term" value="F:zinc ion binding"/>
    <property type="evidence" value="ECO:0007669"/>
    <property type="project" value="InterPro"/>
</dbReference>
<evidence type="ECO:0000259" key="5">
    <source>
        <dbReference type="PROSITE" id="PS50048"/>
    </source>
</evidence>
<dbReference type="OrthoDB" id="3014581at2759"/>
<dbReference type="CDD" id="cd12148">
    <property type="entry name" value="fungal_TF_MHR"/>
    <property type="match status" value="1"/>
</dbReference>
<dbReference type="GO" id="GO:0006351">
    <property type="term" value="P:DNA-templated transcription"/>
    <property type="evidence" value="ECO:0007669"/>
    <property type="project" value="InterPro"/>
</dbReference>
<dbReference type="KEGG" id="pchm:VFPPC_01054"/>
<dbReference type="EMBL" id="LSBJ02000001">
    <property type="protein sequence ID" value="OAQ73309.1"/>
    <property type="molecule type" value="Genomic_DNA"/>
</dbReference>
<proteinExistence type="predicted"/>
<dbReference type="PANTHER" id="PTHR31001">
    <property type="entry name" value="UNCHARACTERIZED TRANSCRIPTIONAL REGULATORY PROTEIN"/>
    <property type="match status" value="1"/>
</dbReference>
<protein>
    <submittedName>
        <fullName evidence="6">Fungal specific transcription factor domain-containing protein</fullName>
    </submittedName>
</protein>
<dbReference type="SMART" id="SM00066">
    <property type="entry name" value="GAL4"/>
    <property type="match status" value="1"/>
</dbReference>
<keyword evidence="7" id="KW-1185">Reference proteome</keyword>
<evidence type="ECO:0000313" key="6">
    <source>
        <dbReference type="EMBL" id="OAQ73309.1"/>
    </source>
</evidence>
<dbReference type="GO" id="GO:0005634">
    <property type="term" value="C:nucleus"/>
    <property type="evidence" value="ECO:0007669"/>
    <property type="project" value="UniProtKB-SubCell"/>
</dbReference>
<dbReference type="GeneID" id="28844946"/>
<evidence type="ECO:0000256" key="1">
    <source>
        <dbReference type="ARBA" id="ARBA00004123"/>
    </source>
</evidence>
<dbReference type="GO" id="GO:0003677">
    <property type="term" value="F:DNA binding"/>
    <property type="evidence" value="ECO:0007669"/>
    <property type="project" value="InterPro"/>
</dbReference>
<feature type="domain" description="Zn(2)-C6 fungal-type" evidence="5">
    <location>
        <begin position="25"/>
        <end position="54"/>
    </location>
</feature>
<dbReference type="RefSeq" id="XP_018149392.1">
    <property type="nucleotide sequence ID" value="XM_018280952.1"/>
</dbReference>
<comment type="caution">
    <text evidence="6">The sequence shown here is derived from an EMBL/GenBank/DDBJ whole genome shotgun (WGS) entry which is preliminary data.</text>
</comment>
<feature type="compositionally biased region" description="Basic and acidic residues" evidence="4">
    <location>
        <begin position="653"/>
        <end position="668"/>
    </location>
</feature>
<name>A0A179G810_METCM</name>
<accession>A0A179G810</accession>
<dbReference type="PROSITE" id="PS50048">
    <property type="entry name" value="ZN2_CY6_FUNGAL_2"/>
    <property type="match status" value="1"/>
</dbReference>
<dbReference type="InterPro" id="IPR001138">
    <property type="entry name" value="Zn2Cys6_DnaBD"/>
</dbReference>
<dbReference type="CDD" id="cd00067">
    <property type="entry name" value="GAL4"/>
    <property type="match status" value="1"/>
</dbReference>
<dbReference type="InterPro" id="IPR036864">
    <property type="entry name" value="Zn2-C6_fun-type_DNA-bd_sf"/>
</dbReference>
<dbReference type="STRING" id="1380566.A0A179G810"/>
<gene>
    <name evidence="6" type="ORF">VFPPC_01054</name>
</gene>
<dbReference type="InterPro" id="IPR050613">
    <property type="entry name" value="Sec_Metabolite_Reg"/>
</dbReference>
<keyword evidence="3" id="KW-0539">Nucleus</keyword>
<feature type="region of interest" description="Disordered" evidence="4">
    <location>
        <begin position="653"/>
        <end position="700"/>
    </location>
</feature>
<dbReference type="PROSITE" id="PS00463">
    <property type="entry name" value="ZN2_CY6_FUNGAL_1"/>
    <property type="match status" value="1"/>
</dbReference>
<evidence type="ECO:0000256" key="3">
    <source>
        <dbReference type="ARBA" id="ARBA00023242"/>
    </source>
</evidence>
<comment type="subcellular location">
    <subcellularLocation>
        <location evidence="1">Nucleus</location>
    </subcellularLocation>
</comment>
<reference evidence="6 7" key="1">
    <citation type="journal article" date="2016" name="PLoS Pathog.">
        <title>Biosynthesis of antibiotic leucinostatins in bio-control fungus Purpureocillium lilacinum and their inhibition on phytophthora revealed by genome mining.</title>
        <authorList>
            <person name="Wang G."/>
            <person name="Liu Z."/>
            <person name="Lin R."/>
            <person name="Li E."/>
            <person name="Mao Z."/>
            <person name="Ling J."/>
            <person name="Yang Y."/>
            <person name="Yin W.B."/>
            <person name="Xie B."/>
        </authorList>
    </citation>
    <scope>NUCLEOTIDE SEQUENCE [LARGE SCALE GENOMIC DNA]</scope>
    <source>
        <strain evidence="6">170</strain>
    </source>
</reference>
<dbReference type="AlphaFoldDB" id="A0A179G810"/>
<evidence type="ECO:0000313" key="7">
    <source>
        <dbReference type="Proteomes" id="UP000078397"/>
    </source>
</evidence>
<evidence type="ECO:0000256" key="4">
    <source>
        <dbReference type="SAM" id="MobiDB-lite"/>
    </source>
</evidence>
<organism evidence="6 7">
    <name type="scientific">Pochonia chlamydosporia 170</name>
    <dbReference type="NCBI Taxonomy" id="1380566"/>
    <lineage>
        <taxon>Eukaryota</taxon>
        <taxon>Fungi</taxon>
        <taxon>Dikarya</taxon>
        <taxon>Ascomycota</taxon>
        <taxon>Pezizomycotina</taxon>
        <taxon>Sordariomycetes</taxon>
        <taxon>Hypocreomycetidae</taxon>
        <taxon>Hypocreales</taxon>
        <taxon>Clavicipitaceae</taxon>
        <taxon>Pochonia</taxon>
    </lineage>
</organism>
<dbReference type="InterPro" id="IPR007219">
    <property type="entry name" value="XnlR_reg_dom"/>
</dbReference>
<dbReference type="Gene3D" id="4.10.240.10">
    <property type="entry name" value="Zn(2)-C6 fungal-type DNA-binding domain"/>
    <property type="match status" value="1"/>
</dbReference>
<sequence>MDVELPQDPRSPPLLPDDQGLKIWSCITCRRRKVKCDRKDPCANCIRNKIECHFPVTGRLPRRSRDPNAWKSPAHKQSELLGRLRRLENLVTELTGQVEDRPSEQLDSRQFMELASSHTARQLPLDQSQIMDGSVGSSGSGVPESLVGEASTDSQTSGEIYEDFGRLVIERAGALQVDKGFWSIFCDEVEHIFQAIHDDSYAQQDELPRPQTSQSVNRCDCHCQGFVFGGPQGEPRSLSTASLDDLSPLPSQMLYIWKSYVENVDPFIKILHIPAMDTIIFKLRAKFSSLGPNMEALLFAVSLAAVVSFEEEEVSDSFRIPKAQLTSRFKLCTERALSHTQFLTSNDIVVFQAFVIYVAILPHIGEQKLASSLTGSLVRVAGSLKLHIDPESDKQKTPLNAVELECRRRLWWQVCFLDSRTRDARLPDLSISESSFDTKLPADVDDAQLRTDMLRADVSTSCPTGMTLTLIRCENWLLYRSIRRQLDASMDTHLAILREAQAKIETKYIQSLRPDNDFDNLVKTMAHLFFAKIEQGIHRHYLRQSGANARRRPTYDPKLLAIFFNSSIAILEAMHNLRTNPSWKRWQWQLQGQFPWHTVGAVFIQICHLPWTPVSERAWDLARKLVDELPPESRKEILWARLNKLAAMAAAHRDSQMAKADGSKDDTTRPSGPELSSAELPPGAGETHGNGFASEEISNVPFSDKTDQAMSWTRSNDTISLEFYDDATFSALVGDGLQNEARSNLLIGMTDVPAEWQDWDDLINMDLF</sequence>
<keyword evidence="2" id="KW-0479">Metal-binding</keyword>